<comment type="caution">
    <text evidence="9">The sequence shown here is derived from an EMBL/GenBank/DDBJ whole genome shotgun (WGS) entry which is preliminary data.</text>
</comment>
<dbReference type="PRINTS" id="PR00723">
    <property type="entry name" value="SUBTILISIN"/>
</dbReference>
<accession>A0ABS4K176</accession>
<dbReference type="RefSeq" id="WP_021281805.1">
    <property type="nucleotide sequence ID" value="NZ_JAGGLL010000008.1"/>
</dbReference>
<keyword evidence="3 5" id="KW-0378">Hydrolase</keyword>
<evidence type="ECO:0000313" key="9">
    <source>
        <dbReference type="EMBL" id="MBP2021527.1"/>
    </source>
</evidence>
<feature type="compositionally biased region" description="Basic and acidic residues" evidence="6">
    <location>
        <begin position="33"/>
        <end position="42"/>
    </location>
</feature>
<keyword evidence="2 5" id="KW-0645">Protease</keyword>
<dbReference type="EMBL" id="JAGGLL010000008">
    <property type="protein sequence ID" value="MBP2021527.1"/>
    <property type="molecule type" value="Genomic_DNA"/>
</dbReference>
<dbReference type="Proteomes" id="UP001519308">
    <property type="component" value="Unassembled WGS sequence"/>
</dbReference>
<reference evidence="9 10" key="1">
    <citation type="submission" date="2021-03" db="EMBL/GenBank/DDBJ databases">
        <title>Genomic Encyclopedia of Type Strains, Phase IV (KMG-IV): sequencing the most valuable type-strain genomes for metagenomic binning, comparative biology and taxonomic classification.</title>
        <authorList>
            <person name="Goeker M."/>
        </authorList>
    </citation>
    <scope>NUCLEOTIDE SEQUENCE [LARGE SCALE GENOMIC DNA]</scope>
    <source>
        <strain evidence="9 10">DSM 28650</strain>
    </source>
</reference>
<dbReference type="InterPro" id="IPR015500">
    <property type="entry name" value="Peptidase_S8_subtilisin-rel"/>
</dbReference>
<evidence type="ECO:0000256" key="2">
    <source>
        <dbReference type="ARBA" id="ARBA00022670"/>
    </source>
</evidence>
<keyword evidence="4 5" id="KW-0720">Serine protease</keyword>
<evidence type="ECO:0000259" key="8">
    <source>
        <dbReference type="Pfam" id="PF00082"/>
    </source>
</evidence>
<evidence type="ECO:0000256" key="7">
    <source>
        <dbReference type="SAM" id="SignalP"/>
    </source>
</evidence>
<dbReference type="PANTHER" id="PTHR43806">
    <property type="entry name" value="PEPTIDASE S8"/>
    <property type="match status" value="1"/>
</dbReference>
<feature type="active site" description="Charge relay system" evidence="5">
    <location>
        <position position="373"/>
    </location>
</feature>
<feature type="compositionally biased region" description="Polar residues" evidence="6">
    <location>
        <begin position="43"/>
        <end position="53"/>
    </location>
</feature>
<dbReference type="InterPro" id="IPR036852">
    <property type="entry name" value="Peptidase_S8/S53_dom_sf"/>
</dbReference>
<dbReference type="Pfam" id="PF00082">
    <property type="entry name" value="Peptidase_S8"/>
    <property type="match status" value="1"/>
</dbReference>
<dbReference type="SUPFAM" id="SSF52743">
    <property type="entry name" value="Subtilisin-like"/>
    <property type="match status" value="1"/>
</dbReference>
<feature type="active site" description="Charge relay system" evidence="5">
    <location>
        <position position="187"/>
    </location>
</feature>
<keyword evidence="10" id="KW-1185">Reference proteome</keyword>
<dbReference type="InterPro" id="IPR000209">
    <property type="entry name" value="Peptidase_S8/S53_dom"/>
</dbReference>
<evidence type="ECO:0000256" key="4">
    <source>
        <dbReference type="ARBA" id="ARBA00022825"/>
    </source>
</evidence>
<feature type="chain" id="PRO_5046581802" description="Peptidase S8/S53 domain-containing protein" evidence="7">
    <location>
        <begin position="19"/>
        <end position="434"/>
    </location>
</feature>
<gene>
    <name evidence="9" type="ORF">J2Z44_001323</name>
</gene>
<keyword evidence="7" id="KW-0732">Signal</keyword>
<feature type="region of interest" description="Disordered" evidence="6">
    <location>
        <begin position="24"/>
        <end position="79"/>
    </location>
</feature>
<protein>
    <recommendedName>
        <fullName evidence="8">Peptidase S8/S53 domain-containing protein</fullName>
    </recommendedName>
</protein>
<evidence type="ECO:0000256" key="6">
    <source>
        <dbReference type="SAM" id="MobiDB-lite"/>
    </source>
</evidence>
<feature type="signal peptide" evidence="7">
    <location>
        <begin position="1"/>
        <end position="18"/>
    </location>
</feature>
<evidence type="ECO:0000256" key="3">
    <source>
        <dbReference type="ARBA" id="ARBA00022801"/>
    </source>
</evidence>
<dbReference type="PANTHER" id="PTHR43806:SF11">
    <property type="entry name" value="CEREVISIN-RELATED"/>
    <property type="match status" value="1"/>
</dbReference>
<proteinExistence type="inferred from homology"/>
<evidence type="ECO:0000256" key="1">
    <source>
        <dbReference type="ARBA" id="ARBA00011073"/>
    </source>
</evidence>
<name>A0ABS4K176_9CLOT</name>
<dbReference type="PROSITE" id="PS51892">
    <property type="entry name" value="SUBTILASE"/>
    <property type="match status" value="1"/>
</dbReference>
<organism evidence="9 10">
    <name type="scientific">Clostridium punense</name>
    <dbReference type="NCBI Taxonomy" id="1054297"/>
    <lineage>
        <taxon>Bacteria</taxon>
        <taxon>Bacillati</taxon>
        <taxon>Bacillota</taxon>
        <taxon>Clostridia</taxon>
        <taxon>Eubacteriales</taxon>
        <taxon>Clostridiaceae</taxon>
        <taxon>Clostridium</taxon>
    </lineage>
</organism>
<dbReference type="InterPro" id="IPR050131">
    <property type="entry name" value="Peptidase_S8_subtilisin-like"/>
</dbReference>
<sequence length="434" mass="48026">MKRAFLVALLLMSLTVTACSPKAKTTDVNGEAKQSEASETAKENNTASSTNIKITKHPSAADFGRGSVNTLPSPNPAYEGDKTLDLRGYDLSALDLKDKAKDLEYAEFDSKTIWPKGLPDKFDPKKQMELGKSPGLKVRELHKNGITGKGVGLAIIDQALLVDHVEYKDNLKMYEEIHCFANEAQMHGPAVASIAAGKNVGVAPGADLYYIAETHGEYKNNDFEYDFTWVAKSIDRILEVNNTLPKDKKIRVISISVGWDKSQKGYDEVNAAVDRAKKAGVFVVSSSLINTDGYMFNGLGRDPLSDPEATSSYQPGLFWKDKYYEYGDKFYSIMGEKVGVNIDEALLIPMDSRTTASPTDPKDYVFYREGGWSWSIPYVAGLYALACEVNPEVTPEIFWSTALKTGDTIKVQNDGKEYEMKKVVNPLKLMKELK</sequence>
<evidence type="ECO:0000256" key="5">
    <source>
        <dbReference type="PROSITE-ProRule" id="PRU01240"/>
    </source>
</evidence>
<evidence type="ECO:0000313" key="10">
    <source>
        <dbReference type="Proteomes" id="UP001519308"/>
    </source>
</evidence>
<dbReference type="Gene3D" id="3.40.50.200">
    <property type="entry name" value="Peptidase S8/S53 domain"/>
    <property type="match status" value="1"/>
</dbReference>
<feature type="active site" description="Charge relay system" evidence="5">
    <location>
        <position position="157"/>
    </location>
</feature>
<feature type="domain" description="Peptidase S8/S53" evidence="8">
    <location>
        <begin position="148"/>
        <end position="287"/>
    </location>
</feature>
<comment type="similarity">
    <text evidence="1 5">Belongs to the peptidase S8 family.</text>
</comment>
<dbReference type="PROSITE" id="PS51257">
    <property type="entry name" value="PROKAR_LIPOPROTEIN"/>
    <property type="match status" value="1"/>
</dbReference>